<gene>
    <name evidence="1" type="ORF">EJP77_16070</name>
</gene>
<sequence>MPTFPDKHKSALPSPRRIRRGCSKELYRTVKRMKTYIPESKIKEGEEIYYRKVIGNLLWIHENSSNRKVLANWWDEQVSQELAELWEVDRLKLSEAFRDAFGG</sequence>
<evidence type="ECO:0000313" key="2">
    <source>
        <dbReference type="Proteomes" id="UP000272464"/>
    </source>
</evidence>
<proteinExistence type="predicted"/>
<dbReference type="AlphaFoldDB" id="A0A3S1JLT1"/>
<accession>A0A3S1JLT1</accession>
<reference evidence="1 2" key="1">
    <citation type="submission" date="2018-12" db="EMBL/GenBank/DDBJ databases">
        <authorList>
            <person name="Sun L."/>
            <person name="Chen Z."/>
        </authorList>
    </citation>
    <scope>NUCLEOTIDE SEQUENCE [LARGE SCALE GENOMIC DNA]</scope>
    <source>
        <strain evidence="1 2">3-5-3</strain>
    </source>
</reference>
<keyword evidence="2" id="KW-1185">Reference proteome</keyword>
<dbReference type="RefSeq" id="WP_127200270.1">
    <property type="nucleotide sequence ID" value="NZ_RZNX01000008.1"/>
</dbReference>
<protein>
    <submittedName>
        <fullName evidence="1">Dehydrogenase</fullName>
    </submittedName>
</protein>
<comment type="caution">
    <text evidence="1">The sequence shown here is derived from an EMBL/GenBank/DDBJ whole genome shotgun (WGS) entry which is preliminary data.</text>
</comment>
<dbReference type="EMBL" id="RZNX01000008">
    <property type="protein sequence ID" value="RUT28922.1"/>
    <property type="molecule type" value="Genomic_DNA"/>
</dbReference>
<dbReference type="Proteomes" id="UP000272464">
    <property type="component" value="Unassembled WGS sequence"/>
</dbReference>
<dbReference type="OrthoDB" id="2633577at2"/>
<organism evidence="1 2">
    <name type="scientific">Paenibacillus zeisoli</name>
    <dbReference type="NCBI Taxonomy" id="2496267"/>
    <lineage>
        <taxon>Bacteria</taxon>
        <taxon>Bacillati</taxon>
        <taxon>Bacillota</taxon>
        <taxon>Bacilli</taxon>
        <taxon>Bacillales</taxon>
        <taxon>Paenibacillaceae</taxon>
        <taxon>Paenibacillus</taxon>
    </lineage>
</organism>
<name>A0A3S1JLT1_9BACL</name>
<evidence type="ECO:0000313" key="1">
    <source>
        <dbReference type="EMBL" id="RUT28922.1"/>
    </source>
</evidence>